<name>J7IX02_DESMD</name>
<sequence>MDRKKELKEQYLQMKPEMGIVMIRAKHNNKCFIEVTQRLQAALNRLKFQLDLGSHRNSELQKEWKEYGEGSFTIEVLEKLEYDKDEAKTDYTDDLALLQMEWEEKMVRENVEFY</sequence>
<proteinExistence type="predicted"/>
<dbReference type="InterPro" id="IPR035901">
    <property type="entry name" value="GIY-YIG_endonuc_sf"/>
</dbReference>
<gene>
    <name evidence="1" type="ordered locus">Desmer_2782</name>
</gene>
<evidence type="ECO:0000313" key="1">
    <source>
        <dbReference type="EMBL" id="AFQ44689.1"/>
    </source>
</evidence>
<dbReference type="HOGENOM" id="CLU_146070_1_0_9"/>
<reference evidence="1 2" key="1">
    <citation type="journal article" date="2012" name="J. Bacteriol.">
        <title>Complete genome sequences of Desulfosporosinus orientis DSM765T, Desulfosporosinus youngiae DSM17734T, Desulfosporosinus meridiei DSM13257T, and Desulfosporosinus acidiphilus DSM22704T.</title>
        <authorList>
            <person name="Pester M."/>
            <person name="Brambilla E."/>
            <person name="Alazard D."/>
            <person name="Rattei T."/>
            <person name="Weinmaier T."/>
            <person name="Han J."/>
            <person name="Lucas S."/>
            <person name="Lapidus A."/>
            <person name="Cheng J.F."/>
            <person name="Goodwin L."/>
            <person name="Pitluck S."/>
            <person name="Peters L."/>
            <person name="Ovchinnikova G."/>
            <person name="Teshima H."/>
            <person name="Detter J.C."/>
            <person name="Han C.S."/>
            <person name="Tapia R."/>
            <person name="Land M.L."/>
            <person name="Hauser L."/>
            <person name="Kyrpides N.C."/>
            <person name="Ivanova N.N."/>
            <person name="Pagani I."/>
            <person name="Huntmann M."/>
            <person name="Wei C.L."/>
            <person name="Davenport K.W."/>
            <person name="Daligault H."/>
            <person name="Chain P.S."/>
            <person name="Chen A."/>
            <person name="Mavromatis K."/>
            <person name="Markowitz V."/>
            <person name="Szeto E."/>
            <person name="Mikhailova N."/>
            <person name="Pati A."/>
            <person name="Wagner M."/>
            <person name="Woyke T."/>
            <person name="Ollivier B."/>
            <person name="Klenk H.P."/>
            <person name="Spring S."/>
            <person name="Loy A."/>
        </authorList>
    </citation>
    <scope>NUCLEOTIDE SEQUENCE [LARGE SCALE GENOMIC DNA]</scope>
    <source>
        <strain evidence="2">ATCC BAA-275 / DSM 13257 / NCIMB 13706 / S10</strain>
    </source>
</reference>
<organism evidence="1 2">
    <name type="scientific">Desulfosporosinus meridiei (strain ATCC BAA-275 / DSM 13257 / KCTC 12902 / NCIMB 13706 / S10)</name>
    <dbReference type="NCBI Taxonomy" id="768704"/>
    <lineage>
        <taxon>Bacteria</taxon>
        <taxon>Bacillati</taxon>
        <taxon>Bacillota</taxon>
        <taxon>Clostridia</taxon>
        <taxon>Eubacteriales</taxon>
        <taxon>Desulfitobacteriaceae</taxon>
        <taxon>Desulfosporosinus</taxon>
    </lineage>
</organism>
<evidence type="ECO:0000313" key="2">
    <source>
        <dbReference type="Proteomes" id="UP000005262"/>
    </source>
</evidence>
<dbReference type="Gene3D" id="3.40.1440.10">
    <property type="entry name" value="GIY-YIG endonuclease"/>
    <property type="match status" value="1"/>
</dbReference>
<dbReference type="EMBL" id="CP003629">
    <property type="protein sequence ID" value="AFQ44689.1"/>
    <property type="molecule type" value="Genomic_DNA"/>
</dbReference>
<dbReference type="RefSeq" id="WP_014903602.1">
    <property type="nucleotide sequence ID" value="NC_018515.1"/>
</dbReference>
<dbReference type="STRING" id="768704.Desmer_2782"/>
<dbReference type="AlphaFoldDB" id="J7IX02"/>
<dbReference type="KEGG" id="dmi:Desmer_2782"/>
<reference evidence="2" key="2">
    <citation type="submission" date="2012-08" db="EMBL/GenBank/DDBJ databases">
        <title>Finished genome of Desulfosporosinus meridiei DSM 13257.</title>
        <authorList>
            <person name="Huntemann M."/>
            <person name="Wei C.-L."/>
            <person name="Han J."/>
            <person name="Detter J.C."/>
            <person name="Han C."/>
            <person name="Davenport K."/>
            <person name="Daligault H."/>
            <person name="Erkkila T."/>
            <person name="Gu W."/>
            <person name="Munk A.C.C."/>
            <person name="Teshima H."/>
            <person name="Xu Y."/>
            <person name="Chain P."/>
            <person name="Tapia R."/>
            <person name="Chen A."/>
            <person name="Krypides N."/>
            <person name="Mavromatis K."/>
            <person name="Markowitz V."/>
            <person name="Szeto E."/>
            <person name="Ivanova N."/>
            <person name="Mikhailova N."/>
            <person name="Ovchinnikova G."/>
            <person name="Pagani I."/>
            <person name="Pati A."/>
            <person name="Goodwin L."/>
            <person name="Peters L."/>
            <person name="Pitluck S."/>
            <person name="Woyke T."/>
            <person name="Pester M."/>
            <person name="Spring S."/>
            <person name="Ollivier B."/>
            <person name="Rattei T."/>
            <person name="Klenk H.-P."/>
            <person name="Wagner M."/>
            <person name="Loy A."/>
        </authorList>
    </citation>
    <scope>NUCLEOTIDE SEQUENCE [LARGE SCALE GENOMIC DNA]</scope>
    <source>
        <strain evidence="2">ATCC BAA-275 / DSM 13257 / NCIMB 13706 / S10</strain>
    </source>
</reference>
<keyword evidence="2" id="KW-1185">Reference proteome</keyword>
<protein>
    <recommendedName>
        <fullName evidence="3">GIY-YIG nuclease family protein</fullName>
    </recommendedName>
</protein>
<accession>J7IX02</accession>
<dbReference type="CDD" id="cd10451">
    <property type="entry name" value="GIY-YIG_LuxR_like"/>
    <property type="match status" value="1"/>
</dbReference>
<dbReference type="OrthoDB" id="9789954at2"/>
<dbReference type="Proteomes" id="UP000005262">
    <property type="component" value="Chromosome"/>
</dbReference>
<dbReference type="eggNOG" id="COG3860">
    <property type="taxonomic scope" value="Bacteria"/>
</dbReference>
<evidence type="ECO:0008006" key="3">
    <source>
        <dbReference type="Google" id="ProtNLM"/>
    </source>
</evidence>